<evidence type="ECO:0000313" key="5">
    <source>
        <dbReference type="Proteomes" id="UP000295814"/>
    </source>
</evidence>
<dbReference type="AlphaFoldDB" id="A0A562YGW5"/>
<organism evidence="4 5">
    <name type="scientific">Seonamhaeicola sediminis</name>
    <dbReference type="NCBI Taxonomy" id="2528206"/>
    <lineage>
        <taxon>Bacteria</taxon>
        <taxon>Pseudomonadati</taxon>
        <taxon>Bacteroidota</taxon>
        <taxon>Flavobacteriia</taxon>
        <taxon>Flavobacteriales</taxon>
        <taxon>Flavobacteriaceae</taxon>
    </lineage>
</organism>
<feature type="region of interest" description="Disordered" evidence="2">
    <location>
        <begin position="1065"/>
        <end position="1088"/>
    </location>
</feature>
<dbReference type="OrthoDB" id="9812498at2"/>
<reference evidence="4 5" key="1">
    <citation type="submission" date="2019-07" db="EMBL/GenBank/DDBJ databases">
        <title>Seonamhaeicola sp. W255 draft genome.</title>
        <authorList>
            <person name="Zhang X.-Y."/>
            <person name="Zhang R."/>
            <person name="Zhong Y.-L."/>
            <person name="Du Z.-J."/>
        </authorList>
    </citation>
    <scope>NUCLEOTIDE SEQUENCE [LARGE SCALE GENOMIC DNA]</scope>
    <source>
        <strain evidence="4 5">W255</strain>
    </source>
</reference>
<keyword evidence="3" id="KW-1133">Transmembrane helix</keyword>
<keyword evidence="3" id="KW-0812">Transmembrane</keyword>
<sequence>MNNFKKIQNKLEGFIKRYYTNELLKGAILFFAIGLLYFLFTLFIEYALWLGTGARAVLFWLFIAVELALLVKFIVIPIAKLFKLKTGIDYKDASRIIGNHFPEVNDKLLNVLQLNENTTHSELLLASIEQKSLELKPIPFKLAINFKQNVKYLKYAAIPVLILVITFLTDNLDWFSNSYNRVVHYKTEYQPPAPFQFFVVNDKLQTIENKDFTLVVKTVGDLIPETVQIEYDNEVYFLHQTGIGEFEYVFTQPKTVIDFVLSANNVTSKPYVLEIIEAPSLLGFEMFLDYPNYTKKNDESLKSTGNAIVPEGTSITWKFKTKSTDFVNLYTEDTLKLSMSNKGVFEASRRVLKNLDYSVSTSNNNLKDYENLAFRIDVVKDQYPELNIKMQLDTLDLETMYFYGQVTDDYGFHKLQLVYYPSNSEEAKQVENIPISNSNVSEFISVFPNNLEIQEGVSYNLFFQVFDNDIVNNYKSIKSSICTYRKRTKEEEVQKQLNDQSKTIKDLNKSFKKFEEQEKTLEELSKIQKEKPSLNFNDKKKLESFLKRQKQQDQMMKNFNKKFKENLEQFQEENIKDEFKEDLKSRLEDNEEQLKKDEKLLEELEKLKEKISKEELVNKLEELAKQNKNKKRSLEQLLELTKRFYIEKKLEKLAEDLDKLSEEQEQLSKENNKNNTPENQEKLNKKFDDFTKELEDLNKDNDALNKPMEIPQDRLEENEIKKEQQQATDDLKKSELEKRDPSQEGQKNEGEQNQEQQSQSKQNAQKNQKNAAKKMKQMAKSMQSSMNASGGEQMQEDMEMLRQILDNLVLYSFDQEGLMDNFKRVDINHSKFANYLKKQQVLKEHFEHIDDSLFALSLRQPKLSETVNKEISEVYFNIDKAMELLAENQLYQGIGSQQFAVTSANNLADFLSDILDNMQESLSMSPGKGKGDMQLPDIIMSQEQLQKMMEEGIKKSQEGQQQKEGEENKGEKSNEKSGQRDSDNGKGGSEELNGLLFEIYQQQQQLRQALNEKIAKQGLGSKANSLVRKMEDIELELLNKGFTNSALKKMMELKHQLLKLENATFEQGEDEKRQSKTNDNQFNNNSNNLIPKAKQYFNTIEILDKQALPLQQIYKKKVQEYFKTSDD</sequence>
<feature type="compositionally biased region" description="Basic and acidic residues" evidence="2">
    <location>
        <begin position="951"/>
        <end position="984"/>
    </location>
</feature>
<dbReference type="RefSeq" id="WP_133355665.1">
    <property type="nucleotide sequence ID" value="NZ_SMZJ02000002.1"/>
</dbReference>
<proteinExistence type="predicted"/>
<keyword evidence="1" id="KW-0175">Coiled coil</keyword>
<evidence type="ECO:0000256" key="2">
    <source>
        <dbReference type="SAM" id="MobiDB-lite"/>
    </source>
</evidence>
<accession>A0A562YGW5</accession>
<feature type="compositionally biased region" description="Basic and acidic residues" evidence="2">
    <location>
        <begin position="711"/>
        <end position="750"/>
    </location>
</feature>
<evidence type="ECO:0000256" key="1">
    <source>
        <dbReference type="SAM" id="Coils"/>
    </source>
</evidence>
<keyword evidence="5" id="KW-1185">Reference proteome</keyword>
<keyword evidence="3" id="KW-0472">Membrane</keyword>
<feature type="transmembrane region" description="Helical" evidence="3">
    <location>
        <begin position="26"/>
        <end position="51"/>
    </location>
</feature>
<feature type="transmembrane region" description="Helical" evidence="3">
    <location>
        <begin position="57"/>
        <end position="75"/>
    </location>
</feature>
<feature type="compositionally biased region" description="Low complexity" evidence="2">
    <location>
        <begin position="778"/>
        <end position="789"/>
    </location>
</feature>
<feature type="region of interest" description="Disordered" evidence="2">
    <location>
        <begin position="951"/>
        <end position="990"/>
    </location>
</feature>
<dbReference type="Proteomes" id="UP000295814">
    <property type="component" value="Unassembled WGS sequence"/>
</dbReference>
<feature type="compositionally biased region" description="Low complexity" evidence="2">
    <location>
        <begin position="751"/>
        <end position="770"/>
    </location>
</feature>
<feature type="coiled-coil region" evidence="1">
    <location>
        <begin position="490"/>
        <end position="524"/>
    </location>
</feature>
<evidence type="ECO:0000256" key="3">
    <source>
        <dbReference type="SAM" id="Phobius"/>
    </source>
</evidence>
<feature type="compositionally biased region" description="Low complexity" evidence="2">
    <location>
        <begin position="1078"/>
        <end position="1088"/>
    </location>
</feature>
<feature type="compositionally biased region" description="Basic and acidic residues" evidence="2">
    <location>
        <begin position="662"/>
        <end position="672"/>
    </location>
</feature>
<evidence type="ECO:0008006" key="6">
    <source>
        <dbReference type="Google" id="ProtNLM"/>
    </source>
</evidence>
<comment type="caution">
    <text evidence="4">The sequence shown here is derived from an EMBL/GenBank/DDBJ whole genome shotgun (WGS) entry which is preliminary data.</text>
</comment>
<name>A0A562YGW5_9FLAO</name>
<dbReference type="EMBL" id="SMZJ02000002">
    <property type="protein sequence ID" value="TWO34011.1"/>
    <property type="molecule type" value="Genomic_DNA"/>
</dbReference>
<feature type="compositionally biased region" description="Basic and acidic residues" evidence="2">
    <location>
        <begin position="679"/>
        <end position="703"/>
    </location>
</feature>
<feature type="region of interest" description="Disordered" evidence="2">
    <location>
        <begin position="662"/>
        <end position="794"/>
    </location>
</feature>
<protein>
    <recommendedName>
        <fullName evidence="6">DUF4175 family protein</fullName>
    </recommendedName>
</protein>
<evidence type="ECO:0000313" key="4">
    <source>
        <dbReference type="EMBL" id="TWO34011.1"/>
    </source>
</evidence>
<gene>
    <name evidence="4" type="ORF">E1J38_004330</name>
</gene>